<dbReference type="GO" id="GO:0005634">
    <property type="term" value="C:nucleus"/>
    <property type="evidence" value="ECO:0007669"/>
    <property type="project" value="UniProtKB-SubCell"/>
</dbReference>
<keyword evidence="3" id="KW-0238">DNA-binding</keyword>
<keyword evidence="4" id="KW-0804">Transcription</keyword>
<feature type="compositionally biased region" description="Basic and acidic residues" evidence="6">
    <location>
        <begin position="387"/>
        <end position="409"/>
    </location>
</feature>
<evidence type="ECO:0000256" key="5">
    <source>
        <dbReference type="ARBA" id="ARBA00023242"/>
    </source>
</evidence>
<name>A0AAJ0FHI0_9PEZI</name>
<reference evidence="8" key="1">
    <citation type="submission" date="2023-06" db="EMBL/GenBank/DDBJ databases">
        <title>Genome-scale phylogeny and comparative genomics of the fungal order Sordariales.</title>
        <authorList>
            <consortium name="Lawrence Berkeley National Laboratory"/>
            <person name="Hensen N."/>
            <person name="Bonometti L."/>
            <person name="Westerberg I."/>
            <person name="Brannstrom I.O."/>
            <person name="Guillou S."/>
            <person name="Cros-Aarteil S."/>
            <person name="Calhoun S."/>
            <person name="Haridas S."/>
            <person name="Kuo A."/>
            <person name="Mondo S."/>
            <person name="Pangilinan J."/>
            <person name="Riley R."/>
            <person name="Labutti K."/>
            <person name="Andreopoulos B."/>
            <person name="Lipzen A."/>
            <person name="Chen C."/>
            <person name="Yanf M."/>
            <person name="Daum C."/>
            <person name="Ng V."/>
            <person name="Clum A."/>
            <person name="Steindorff A."/>
            <person name="Ohm R."/>
            <person name="Martin F."/>
            <person name="Silar P."/>
            <person name="Natvig D."/>
            <person name="Lalanne C."/>
            <person name="Gautier V."/>
            <person name="Ament-Velasquez S.L."/>
            <person name="Kruys A."/>
            <person name="Hutchinson M.I."/>
            <person name="Powell A.J."/>
            <person name="Barry K."/>
            <person name="Miller A.N."/>
            <person name="Grigoriev I.V."/>
            <person name="Debuchy R."/>
            <person name="Gladieux P."/>
            <person name="Thoren M.H."/>
            <person name="Johannesson H."/>
        </authorList>
    </citation>
    <scope>NUCLEOTIDE SEQUENCE</scope>
    <source>
        <strain evidence="8">PSN4</strain>
    </source>
</reference>
<feature type="domain" description="BHLH" evidence="7">
    <location>
        <begin position="397"/>
        <end position="441"/>
    </location>
</feature>
<feature type="region of interest" description="Disordered" evidence="6">
    <location>
        <begin position="464"/>
        <end position="483"/>
    </location>
</feature>
<feature type="compositionally biased region" description="Basic residues" evidence="6">
    <location>
        <begin position="374"/>
        <end position="386"/>
    </location>
</feature>
<keyword evidence="2" id="KW-0805">Transcription regulation</keyword>
<dbReference type="GO" id="GO:0000978">
    <property type="term" value="F:RNA polymerase II cis-regulatory region sequence-specific DNA binding"/>
    <property type="evidence" value="ECO:0007669"/>
    <property type="project" value="TreeGrafter"/>
</dbReference>
<keyword evidence="9" id="KW-1185">Reference proteome</keyword>
<feature type="region of interest" description="Disordered" evidence="6">
    <location>
        <begin position="289"/>
        <end position="409"/>
    </location>
</feature>
<dbReference type="PANTHER" id="PTHR15741">
    <property type="entry name" value="BASIC HELIX-LOOP-HELIX ZIP TRANSCRIPTION FACTOR"/>
    <property type="match status" value="1"/>
</dbReference>
<evidence type="ECO:0000313" key="8">
    <source>
        <dbReference type="EMBL" id="KAK1761115.1"/>
    </source>
</evidence>
<keyword evidence="5" id="KW-0539">Nucleus</keyword>
<dbReference type="Proteomes" id="UP001239445">
    <property type="component" value="Unassembled WGS sequence"/>
</dbReference>
<dbReference type="PANTHER" id="PTHR15741:SF27">
    <property type="entry name" value="TRANSCRIPTION FACTOR AP-4"/>
    <property type="match status" value="1"/>
</dbReference>
<evidence type="ECO:0000259" key="7">
    <source>
        <dbReference type="Pfam" id="PF00010"/>
    </source>
</evidence>
<organism evidence="8 9">
    <name type="scientific">Echria macrotheca</name>
    <dbReference type="NCBI Taxonomy" id="438768"/>
    <lineage>
        <taxon>Eukaryota</taxon>
        <taxon>Fungi</taxon>
        <taxon>Dikarya</taxon>
        <taxon>Ascomycota</taxon>
        <taxon>Pezizomycotina</taxon>
        <taxon>Sordariomycetes</taxon>
        <taxon>Sordariomycetidae</taxon>
        <taxon>Sordariales</taxon>
        <taxon>Schizotheciaceae</taxon>
        <taxon>Echria</taxon>
    </lineage>
</organism>
<dbReference type="InterPro" id="IPR036638">
    <property type="entry name" value="HLH_DNA-bd_sf"/>
</dbReference>
<dbReference type="Gene3D" id="4.10.280.10">
    <property type="entry name" value="Helix-loop-helix DNA-binding domain"/>
    <property type="match status" value="1"/>
</dbReference>
<dbReference type="InterPro" id="IPR011598">
    <property type="entry name" value="bHLH_dom"/>
</dbReference>
<gene>
    <name evidence="8" type="ORF">QBC47DRAFT_409149</name>
</gene>
<accession>A0AAJ0FHI0</accession>
<evidence type="ECO:0000256" key="1">
    <source>
        <dbReference type="ARBA" id="ARBA00004123"/>
    </source>
</evidence>
<comment type="subcellular location">
    <subcellularLocation>
        <location evidence="1">Nucleus</location>
    </subcellularLocation>
</comment>
<evidence type="ECO:0000313" key="9">
    <source>
        <dbReference type="Proteomes" id="UP001239445"/>
    </source>
</evidence>
<dbReference type="Pfam" id="PF00010">
    <property type="entry name" value="HLH"/>
    <property type="match status" value="1"/>
</dbReference>
<proteinExistence type="predicted"/>
<evidence type="ECO:0000256" key="4">
    <source>
        <dbReference type="ARBA" id="ARBA00023163"/>
    </source>
</evidence>
<comment type="caution">
    <text evidence="8">The sequence shown here is derived from an EMBL/GenBank/DDBJ whole genome shotgun (WGS) entry which is preliminary data.</text>
</comment>
<dbReference type="InterPro" id="IPR052207">
    <property type="entry name" value="Max-like/E-box_TFs"/>
</dbReference>
<dbReference type="GO" id="GO:0000981">
    <property type="term" value="F:DNA-binding transcription factor activity, RNA polymerase II-specific"/>
    <property type="evidence" value="ECO:0007669"/>
    <property type="project" value="TreeGrafter"/>
</dbReference>
<protein>
    <recommendedName>
        <fullName evidence="7">BHLH domain-containing protein</fullName>
    </recommendedName>
</protein>
<evidence type="ECO:0000256" key="3">
    <source>
        <dbReference type="ARBA" id="ARBA00023125"/>
    </source>
</evidence>
<evidence type="ECO:0000256" key="2">
    <source>
        <dbReference type="ARBA" id="ARBA00023015"/>
    </source>
</evidence>
<dbReference type="GO" id="GO:0046983">
    <property type="term" value="F:protein dimerization activity"/>
    <property type="evidence" value="ECO:0007669"/>
    <property type="project" value="InterPro"/>
</dbReference>
<dbReference type="AlphaFoldDB" id="A0AAJ0FHI0"/>
<dbReference type="EMBL" id="MU839827">
    <property type="protein sequence ID" value="KAK1761115.1"/>
    <property type="molecule type" value="Genomic_DNA"/>
</dbReference>
<evidence type="ECO:0000256" key="6">
    <source>
        <dbReference type="SAM" id="MobiDB-lite"/>
    </source>
</evidence>
<sequence>MGSRDNGQRHAGQAQIAFGYGRDDAGFINPAFTNPALTTPTFTNPTFVSSFQTPLEPFRDNSESILDNHEEARLSSFFNAFLASPGNGFPEPALPEGLTFTDNMGQWWGGTEVVAHETSYGILDHNSHLLQVDFPYVSPPPPTTVPPNLGSHSSLPHSPDEVAAAAALTFPFRFSASEPSYTTSPMLSGPTTQLAPPVGDSGQYGMPGFSAPDNMPLPCSAPAPLDNMAFIGINDYQLGTQTVPQTQVQYGSDPNFNQECFQPRNWNESLDGLSSQQRAIMGCFRPAETAAPTRASTPVPEQPLQSTGAEPQPSVIRPPAKPACPKAKVATKKTAEPQVQKPQASVQPPSRKRKSLADKEEAAQSPTNTGPAPKRQRKSVSRKPTKTPRENLTEEQKRANHIASEKKRRLEQQRAFSKLKGLFEEDEVKTASKANVLRFAYNFTVDALEAKTRLRDHMRANKLKRGPRQRPNVSQNLEFKVES</sequence>
<dbReference type="SUPFAM" id="SSF47459">
    <property type="entry name" value="HLH, helix-loop-helix DNA-binding domain"/>
    <property type="match status" value="1"/>
</dbReference>